<dbReference type="AlphaFoldDB" id="A0AA86P6M4"/>
<evidence type="ECO:0000313" key="2">
    <source>
        <dbReference type="EMBL" id="CAL6005858.1"/>
    </source>
</evidence>
<evidence type="ECO:0000313" key="3">
    <source>
        <dbReference type="Proteomes" id="UP001642409"/>
    </source>
</evidence>
<evidence type="ECO:0000313" key="1">
    <source>
        <dbReference type="EMBL" id="CAI9932520.1"/>
    </source>
</evidence>
<protein>
    <submittedName>
        <fullName evidence="2">Hypothetical_protein</fullName>
    </submittedName>
</protein>
<gene>
    <name evidence="2" type="ORF">HINF_LOCUS19784</name>
    <name evidence="1" type="ORF">HINF_LOCUS20165</name>
</gene>
<reference evidence="1" key="1">
    <citation type="submission" date="2023-06" db="EMBL/GenBank/DDBJ databases">
        <authorList>
            <person name="Kurt Z."/>
        </authorList>
    </citation>
    <scope>NUCLEOTIDE SEQUENCE</scope>
</reference>
<accession>A0AA86P6M4</accession>
<dbReference type="Proteomes" id="UP001642409">
    <property type="component" value="Unassembled WGS sequence"/>
</dbReference>
<keyword evidence="3" id="KW-1185">Reference proteome</keyword>
<dbReference type="EMBL" id="CATOUU010000517">
    <property type="protein sequence ID" value="CAI9932520.1"/>
    <property type="molecule type" value="Genomic_DNA"/>
</dbReference>
<reference evidence="2 3" key="2">
    <citation type="submission" date="2024-07" db="EMBL/GenBank/DDBJ databases">
        <authorList>
            <person name="Akdeniz Z."/>
        </authorList>
    </citation>
    <scope>NUCLEOTIDE SEQUENCE [LARGE SCALE GENOMIC DNA]</scope>
</reference>
<organism evidence="1">
    <name type="scientific">Hexamita inflata</name>
    <dbReference type="NCBI Taxonomy" id="28002"/>
    <lineage>
        <taxon>Eukaryota</taxon>
        <taxon>Metamonada</taxon>
        <taxon>Diplomonadida</taxon>
        <taxon>Hexamitidae</taxon>
        <taxon>Hexamitinae</taxon>
        <taxon>Hexamita</taxon>
    </lineage>
</organism>
<sequence length="113" mass="13113">MVAFDALLMFINLIRFQTSSFICFCNIQILSLSFMFQVFNCRRLLRPIQRCHLRDLALAVPFFRQTISLTLLRRDGAFMQIISDQAGVMQLGFFVNARLCKTAVFAQEEVHDL</sequence>
<name>A0AA86P6M4_9EUKA</name>
<dbReference type="EMBL" id="CAXDID020000052">
    <property type="protein sequence ID" value="CAL6005858.1"/>
    <property type="molecule type" value="Genomic_DNA"/>
</dbReference>
<proteinExistence type="predicted"/>
<comment type="caution">
    <text evidence="1">The sequence shown here is derived from an EMBL/GenBank/DDBJ whole genome shotgun (WGS) entry which is preliminary data.</text>
</comment>